<evidence type="ECO:0000313" key="1">
    <source>
        <dbReference type="EMBL" id="VVN64479.1"/>
    </source>
</evidence>
<organism evidence="1 2">
    <name type="scientific">Pseudomonas fluorescens</name>
    <dbReference type="NCBI Taxonomy" id="294"/>
    <lineage>
        <taxon>Bacteria</taxon>
        <taxon>Pseudomonadati</taxon>
        <taxon>Pseudomonadota</taxon>
        <taxon>Gammaproteobacteria</taxon>
        <taxon>Pseudomonadales</taxon>
        <taxon>Pseudomonadaceae</taxon>
        <taxon>Pseudomonas</taxon>
    </lineage>
</organism>
<name>A0A5E6ZG23_PSEFL</name>
<dbReference type="Proteomes" id="UP000379480">
    <property type="component" value="Unassembled WGS sequence"/>
</dbReference>
<sequence length="160" mass="16617">MTIKTSAGVTLLIGPAHNVSYGEDAAGIAAAILALKALTYVEVGEVEDAGEIGDEASTADFTALANRRKRKVKGTFDAGSQSVTLGEDPSDAGQAAVKAAVRSDSNFAVQMDYGDGSSDFYLVQVLSFRKQIGTAESIRKASVNLAINSAIYEELAPVTP</sequence>
<accession>A0A5E6ZG23</accession>
<gene>
    <name evidence="1" type="ORF">PS723_00002</name>
</gene>
<dbReference type="Gene3D" id="4.10.410.40">
    <property type="match status" value="1"/>
</dbReference>
<dbReference type="RefSeq" id="WP_150801652.1">
    <property type="nucleotide sequence ID" value="NZ_CABVHY010000001.1"/>
</dbReference>
<dbReference type="OrthoDB" id="6976379at2"/>
<evidence type="ECO:0000313" key="2">
    <source>
        <dbReference type="Proteomes" id="UP000379480"/>
    </source>
</evidence>
<dbReference type="InterPro" id="IPR014918">
    <property type="entry name" value="Phage_tail_3"/>
</dbReference>
<proteinExistence type="predicted"/>
<reference evidence="1 2" key="1">
    <citation type="submission" date="2019-09" db="EMBL/GenBank/DDBJ databases">
        <authorList>
            <person name="Chandra G."/>
            <person name="Truman W A."/>
        </authorList>
    </citation>
    <scope>NUCLEOTIDE SEQUENCE [LARGE SCALE GENOMIC DNA]</scope>
    <source>
        <strain evidence="1">PS723</strain>
    </source>
</reference>
<dbReference type="AlphaFoldDB" id="A0A5E6ZG23"/>
<protein>
    <recommendedName>
        <fullName evidence="3">Phage tail protein</fullName>
    </recommendedName>
</protein>
<evidence type="ECO:0008006" key="3">
    <source>
        <dbReference type="Google" id="ProtNLM"/>
    </source>
</evidence>
<dbReference type="EMBL" id="CABVHY010000001">
    <property type="protein sequence ID" value="VVN64479.1"/>
    <property type="molecule type" value="Genomic_DNA"/>
</dbReference>
<dbReference type="Pfam" id="PF08813">
    <property type="entry name" value="Phage_tail_3"/>
    <property type="match status" value="1"/>
</dbReference>